<dbReference type="Pfam" id="PF06985">
    <property type="entry name" value="HET"/>
    <property type="match status" value="1"/>
</dbReference>
<sequence>MTRLGIQQIVRLLRKTEDSSTQEAAAHEIFDYSTVPLSSATEIRLLSFPDLDNGDLLKCKLSTFDINKAPPFAALSYVWYNPRLKSSVSVPCGDGNQALSVLGNLYDALKHLVQQSTSAFRVSGLTYLWADAMCIDQSNLAERAAQVLLMRQLYQKAQSTYIWLGSDQSTAKAFSLLSDMAAARLKYVEAGDHRTFAELSDEDTSRYGMPSLADGRCSDLRSLLGTGWFTRTWIIQELAVSFNPLLVCSTEWFHWEVLDKVLQFAIDISDPLVSMAGLY</sequence>
<dbReference type="EMBL" id="MTYH01000049">
    <property type="protein sequence ID" value="PNP43007.1"/>
    <property type="molecule type" value="Genomic_DNA"/>
</dbReference>
<name>A0A2K0TBX1_9HYPO</name>
<dbReference type="OrthoDB" id="4899362at2759"/>
<organism evidence="2 3">
    <name type="scientific">Trichoderma gamsii</name>
    <dbReference type="NCBI Taxonomy" id="398673"/>
    <lineage>
        <taxon>Eukaryota</taxon>
        <taxon>Fungi</taxon>
        <taxon>Dikarya</taxon>
        <taxon>Ascomycota</taxon>
        <taxon>Pezizomycotina</taxon>
        <taxon>Sordariomycetes</taxon>
        <taxon>Hypocreomycetidae</taxon>
        <taxon>Hypocreales</taxon>
        <taxon>Hypocreaceae</taxon>
        <taxon>Trichoderma</taxon>
    </lineage>
</organism>
<protein>
    <recommendedName>
        <fullName evidence="1">Heterokaryon incompatibility domain-containing protein</fullName>
    </recommendedName>
</protein>
<dbReference type="AlphaFoldDB" id="A0A2K0TBX1"/>
<evidence type="ECO:0000313" key="2">
    <source>
        <dbReference type="EMBL" id="PNP43007.1"/>
    </source>
</evidence>
<evidence type="ECO:0000313" key="3">
    <source>
        <dbReference type="Proteomes" id="UP000236546"/>
    </source>
</evidence>
<proteinExistence type="predicted"/>
<dbReference type="PANTHER" id="PTHR24148">
    <property type="entry name" value="ANKYRIN REPEAT DOMAIN-CONTAINING PROTEIN 39 HOMOLOG-RELATED"/>
    <property type="match status" value="1"/>
</dbReference>
<accession>A0A2K0TBX1</accession>
<comment type="caution">
    <text evidence="2">The sequence shown here is derived from an EMBL/GenBank/DDBJ whole genome shotgun (WGS) entry which is preliminary data.</text>
</comment>
<evidence type="ECO:0000259" key="1">
    <source>
        <dbReference type="Pfam" id="PF06985"/>
    </source>
</evidence>
<dbReference type="InterPro" id="IPR052895">
    <property type="entry name" value="HetReg/Transcr_Mod"/>
</dbReference>
<dbReference type="Proteomes" id="UP000236546">
    <property type="component" value="Unassembled WGS sequence"/>
</dbReference>
<reference evidence="2 3" key="1">
    <citation type="submission" date="2017-02" db="EMBL/GenBank/DDBJ databases">
        <title>Genomes of Trichoderma spp. with biocontrol activity.</title>
        <authorList>
            <person name="Gardiner D."/>
            <person name="Kazan K."/>
            <person name="Vos C."/>
            <person name="Harvey P."/>
        </authorList>
    </citation>
    <scope>NUCLEOTIDE SEQUENCE [LARGE SCALE GENOMIC DNA]</scope>
    <source>
        <strain evidence="2 3">A5MH</strain>
    </source>
</reference>
<gene>
    <name evidence="2" type="ORF">TGAMA5MH_04940</name>
</gene>
<dbReference type="InterPro" id="IPR010730">
    <property type="entry name" value="HET"/>
</dbReference>
<dbReference type="PANTHER" id="PTHR24148:SF64">
    <property type="entry name" value="HETEROKARYON INCOMPATIBILITY DOMAIN-CONTAINING PROTEIN"/>
    <property type="match status" value="1"/>
</dbReference>
<feature type="domain" description="Heterokaryon incompatibility" evidence="1">
    <location>
        <begin position="72"/>
        <end position="237"/>
    </location>
</feature>